<reference evidence="3" key="1">
    <citation type="submission" date="2023-07" db="EMBL/GenBank/DDBJ databases">
        <authorList>
            <consortium name="AG Swart"/>
            <person name="Singh M."/>
            <person name="Singh A."/>
            <person name="Seah K."/>
            <person name="Emmerich C."/>
        </authorList>
    </citation>
    <scope>NUCLEOTIDE SEQUENCE</scope>
    <source>
        <strain evidence="3">DP1</strain>
    </source>
</reference>
<feature type="region of interest" description="Disordered" evidence="1">
    <location>
        <begin position="575"/>
        <end position="726"/>
    </location>
</feature>
<evidence type="ECO:0000313" key="3">
    <source>
        <dbReference type="EMBL" id="CAI2358967.1"/>
    </source>
</evidence>
<feature type="compositionally biased region" description="Acidic residues" evidence="1">
    <location>
        <begin position="632"/>
        <end position="644"/>
    </location>
</feature>
<dbReference type="PROSITE" id="PS50179">
    <property type="entry name" value="VHS"/>
    <property type="match status" value="1"/>
</dbReference>
<feature type="compositionally biased region" description="Basic and acidic residues" evidence="1">
    <location>
        <begin position="423"/>
        <end position="432"/>
    </location>
</feature>
<sequence>MEKKESVTKLIEDGVKDSRSEVSEEIVSKVTDMIQEDRKYAKEAVTAFTKIFKSEKYKKSYLALLMIEQVSKQGTLQFHEYLSQDGFMKEFMKCFKILRGKGGIFSRWESKSKKELRVKLQEQALYMLQLWADTFMMYQETYPGFQKCYRELKVEGIEFPERHKMEETIMNNLEGINSPMYDFIIQAEKNRNEEPPTKKSITSSGRKSNPERKNNPNRKSNVSRKSKSIGGRYSDLGKVKEAPLEGEDKIDMDPDLEISEINMKLQDLEDNHGYVEDELKYSEEIEAANYKKYTQEEFDKAVFEISKSHFDRLDDMLNNCESYTDIMTEVIIEMYEEALKGKLKCEKIMQIRKSQNLEGPDDKDARESLIHMNLKINDFKEKYYLLKERQVREYNKAKRRIEKKKRKIEKDNKKAERRRKRREEKLAKRREQLNSANPFSVNDKDGMANQPLDATVLSESDTESSHSDSSESEKSELGSDEDGLHAPKSMHELRLQEAERKRIRNNKKRDKEIKKILKDKEKKRKSKIEGNAGSNGGGFLRNSVLVQKTLNFFGRGSKPKETLLKHTDCDDEDIEAKKLDSNDDNQDLFEPSDNLEKRPEEQPKLNDFFVQTSSKPSKEIDGEEQACNNEEDKNEEATSEEEKYEEEKRNSDNDASPNALNGDEDKKDIFEYQGKPPTGLPPLSKKFKSTKDKGAKGVKKLMAPPKALGNRHSVLQQPNLLNLLDN</sequence>
<dbReference type="EMBL" id="CAMPGE010000234">
    <property type="protein sequence ID" value="CAI2358967.1"/>
    <property type="molecule type" value="Genomic_DNA"/>
</dbReference>
<dbReference type="AlphaFoldDB" id="A0AAD1X4Z2"/>
<evidence type="ECO:0000256" key="1">
    <source>
        <dbReference type="SAM" id="MobiDB-lite"/>
    </source>
</evidence>
<dbReference type="SUPFAM" id="SSF48464">
    <property type="entry name" value="ENTH/VHS domain"/>
    <property type="match status" value="1"/>
</dbReference>
<keyword evidence="4" id="KW-1185">Reference proteome</keyword>
<dbReference type="GO" id="GO:0035091">
    <property type="term" value="F:phosphatidylinositol binding"/>
    <property type="evidence" value="ECO:0007669"/>
    <property type="project" value="InterPro"/>
</dbReference>
<feature type="compositionally biased region" description="Basic and acidic residues" evidence="1">
    <location>
        <begin position="188"/>
        <end position="197"/>
    </location>
</feature>
<feature type="region of interest" description="Disordered" evidence="1">
    <location>
        <begin position="397"/>
        <end position="540"/>
    </location>
</feature>
<feature type="compositionally biased region" description="Basic and acidic residues" evidence="1">
    <location>
        <begin position="463"/>
        <end position="500"/>
    </location>
</feature>
<dbReference type="InterPro" id="IPR008942">
    <property type="entry name" value="ENTH_VHS"/>
</dbReference>
<dbReference type="Proteomes" id="UP001295684">
    <property type="component" value="Unassembled WGS sequence"/>
</dbReference>
<feature type="compositionally biased region" description="Basic and acidic residues" evidence="1">
    <location>
        <begin position="235"/>
        <end position="249"/>
    </location>
</feature>
<feature type="compositionally biased region" description="Basic and acidic residues" evidence="1">
    <location>
        <begin position="509"/>
        <end position="520"/>
    </location>
</feature>
<gene>
    <name evidence="3" type="ORF">ECRASSUSDP1_LOCUS251</name>
</gene>
<dbReference type="GO" id="GO:0043130">
    <property type="term" value="F:ubiquitin binding"/>
    <property type="evidence" value="ECO:0007669"/>
    <property type="project" value="InterPro"/>
</dbReference>
<feature type="compositionally biased region" description="Basic and acidic residues" evidence="1">
    <location>
        <begin position="594"/>
        <end position="604"/>
    </location>
</feature>
<feature type="domain" description="VHS" evidence="2">
    <location>
        <begin position="29"/>
        <end position="160"/>
    </location>
</feature>
<dbReference type="InterPro" id="IPR002014">
    <property type="entry name" value="VHS_dom"/>
</dbReference>
<evidence type="ECO:0000313" key="4">
    <source>
        <dbReference type="Proteomes" id="UP001295684"/>
    </source>
</evidence>
<proteinExistence type="predicted"/>
<feature type="region of interest" description="Disordered" evidence="1">
    <location>
        <begin position="188"/>
        <end position="249"/>
    </location>
</feature>
<evidence type="ECO:0000259" key="2">
    <source>
        <dbReference type="PROSITE" id="PS50179"/>
    </source>
</evidence>
<comment type="caution">
    <text evidence="3">The sequence shown here is derived from an EMBL/GenBank/DDBJ whole genome shotgun (WGS) entry which is preliminary data.</text>
</comment>
<accession>A0AAD1X4Z2</accession>
<dbReference type="Gene3D" id="1.25.40.90">
    <property type="match status" value="1"/>
</dbReference>
<organism evidence="3 4">
    <name type="scientific">Euplotes crassus</name>
    <dbReference type="NCBI Taxonomy" id="5936"/>
    <lineage>
        <taxon>Eukaryota</taxon>
        <taxon>Sar</taxon>
        <taxon>Alveolata</taxon>
        <taxon>Ciliophora</taxon>
        <taxon>Intramacronucleata</taxon>
        <taxon>Spirotrichea</taxon>
        <taxon>Hypotrichia</taxon>
        <taxon>Euplotida</taxon>
        <taxon>Euplotidae</taxon>
        <taxon>Moneuplotes</taxon>
    </lineage>
</organism>
<feature type="compositionally biased region" description="Low complexity" evidence="1">
    <location>
        <begin position="715"/>
        <end position="726"/>
    </location>
</feature>
<dbReference type="Pfam" id="PF00790">
    <property type="entry name" value="VHS"/>
    <property type="match status" value="1"/>
</dbReference>
<name>A0AAD1X4Z2_EUPCR</name>
<protein>
    <recommendedName>
        <fullName evidence="2">VHS domain-containing protein</fullName>
    </recommendedName>
</protein>
<feature type="compositionally biased region" description="Basic residues" evidence="1">
    <location>
        <begin position="397"/>
        <end position="407"/>
    </location>
</feature>